<dbReference type="InterPro" id="IPR043132">
    <property type="entry name" value="BCAT-like_C"/>
</dbReference>
<comment type="catalytic activity">
    <reaction evidence="9">
        <text>4-amino-4-deoxychorismate = 4-aminobenzoate + pyruvate + H(+)</text>
        <dbReference type="Rhea" id="RHEA:16201"/>
        <dbReference type="ChEBI" id="CHEBI:15361"/>
        <dbReference type="ChEBI" id="CHEBI:15378"/>
        <dbReference type="ChEBI" id="CHEBI:17836"/>
        <dbReference type="ChEBI" id="CHEBI:58406"/>
        <dbReference type="EC" id="4.1.3.38"/>
    </reaction>
</comment>
<comment type="subunit">
    <text evidence="3">Homodimer.</text>
</comment>
<dbReference type="NCBIfam" id="TIGR03461">
    <property type="entry name" value="pabC_Proteo"/>
    <property type="match status" value="1"/>
</dbReference>
<name>A0A1I0B2J6_9GAMM</name>
<dbReference type="PANTHER" id="PTHR42743:SF2">
    <property type="entry name" value="AMINODEOXYCHORISMATE LYASE"/>
    <property type="match status" value="1"/>
</dbReference>
<dbReference type="STRING" id="1123402.SAMN02583745_01103"/>
<dbReference type="OrthoDB" id="9805628at2"/>
<dbReference type="AlphaFoldDB" id="A0A1I0B2J6"/>
<accession>A0A1I0B2J6</accession>
<protein>
    <recommendedName>
        <fullName evidence="11 12">Aminodeoxychorismate lyase</fullName>
        <ecNumber evidence="8 12">4.1.3.38</ecNumber>
    </recommendedName>
</protein>
<dbReference type="InterPro" id="IPR017824">
    <property type="entry name" value="Aminodeoxychorismate_lyase_IV"/>
</dbReference>
<comment type="cofactor">
    <cofactor evidence="1 14">
        <name>pyridoxal 5'-phosphate</name>
        <dbReference type="ChEBI" id="CHEBI:597326"/>
    </cofactor>
</comment>
<dbReference type="Gene3D" id="3.30.470.10">
    <property type="match status" value="1"/>
</dbReference>
<evidence type="ECO:0000256" key="11">
    <source>
        <dbReference type="ARBA" id="ARBA00069174"/>
    </source>
</evidence>
<dbReference type="PROSITE" id="PS00770">
    <property type="entry name" value="AA_TRANSFER_CLASS_4"/>
    <property type="match status" value="1"/>
</dbReference>
<reference evidence="16" key="1">
    <citation type="submission" date="2016-10" db="EMBL/GenBank/DDBJ databases">
        <authorList>
            <person name="Varghese N."/>
            <person name="Submissions S."/>
        </authorList>
    </citation>
    <scope>NUCLEOTIDE SEQUENCE [LARGE SCALE GENOMIC DNA]</scope>
    <source>
        <strain evidence="16">DSM 18579</strain>
    </source>
</reference>
<evidence type="ECO:0000256" key="2">
    <source>
        <dbReference type="ARBA" id="ARBA00009320"/>
    </source>
</evidence>
<evidence type="ECO:0000256" key="12">
    <source>
        <dbReference type="NCBIfam" id="TIGR03461"/>
    </source>
</evidence>
<comment type="similarity">
    <text evidence="2 13">Belongs to the class-IV pyridoxal-phosphate-dependent aminotransferase family.</text>
</comment>
<evidence type="ECO:0000256" key="1">
    <source>
        <dbReference type="ARBA" id="ARBA00001933"/>
    </source>
</evidence>
<evidence type="ECO:0000256" key="7">
    <source>
        <dbReference type="ARBA" id="ARBA00035633"/>
    </source>
</evidence>
<evidence type="ECO:0000256" key="3">
    <source>
        <dbReference type="ARBA" id="ARBA00011738"/>
    </source>
</evidence>
<dbReference type="SUPFAM" id="SSF56752">
    <property type="entry name" value="D-aminoacid aminotransferase-like PLP-dependent enzymes"/>
    <property type="match status" value="1"/>
</dbReference>
<keyword evidence="5" id="KW-0289">Folate biosynthesis</keyword>
<dbReference type="GO" id="GO:0046656">
    <property type="term" value="P:folic acid biosynthetic process"/>
    <property type="evidence" value="ECO:0007669"/>
    <property type="project" value="UniProtKB-KW"/>
</dbReference>
<evidence type="ECO:0000313" key="15">
    <source>
        <dbReference type="EMBL" id="SET00555.1"/>
    </source>
</evidence>
<dbReference type="EMBL" id="FOHV01000007">
    <property type="protein sequence ID" value="SET00555.1"/>
    <property type="molecule type" value="Genomic_DNA"/>
</dbReference>
<sequence>MAMMINGIQTTHISALDRGLQYGDGCFTTAHVINQNVLYFDFHIARLHDDCERLHFPDINWDTLAEFIAMEAFALMRAENNTALANEAVLKIILTRAEGERGYSPLGCNHINRIVSLTPFPSHYLGWQKTGIDVNISPIRLGHTPHTAGIKHLNRLDQVLIKRELEKSVFQDCIVLDSEGCIVEASASNIFWRKGDKIFTPDVSQCGINGLMRQRVIDHLNKSGFAQIEIVREPIETLQNADEVMLSNALMPLIPINHVVVSPTQRWFYSPLKREAWPYLFPQLLAGK</sequence>
<dbReference type="Gene3D" id="3.20.10.10">
    <property type="entry name" value="D-amino Acid Aminotransferase, subunit A, domain 2"/>
    <property type="match status" value="1"/>
</dbReference>
<dbReference type="Pfam" id="PF01063">
    <property type="entry name" value="Aminotran_4"/>
    <property type="match status" value="1"/>
</dbReference>
<dbReference type="GO" id="GO:0005829">
    <property type="term" value="C:cytosol"/>
    <property type="evidence" value="ECO:0007669"/>
    <property type="project" value="TreeGrafter"/>
</dbReference>
<proteinExistence type="inferred from homology"/>
<evidence type="ECO:0000256" key="4">
    <source>
        <dbReference type="ARBA" id="ARBA00022898"/>
    </source>
</evidence>
<keyword evidence="4 14" id="KW-0663">Pyridoxal phosphate</keyword>
<evidence type="ECO:0000313" key="16">
    <source>
        <dbReference type="Proteomes" id="UP000242642"/>
    </source>
</evidence>
<dbReference type="InterPro" id="IPR001544">
    <property type="entry name" value="Aminotrans_IV"/>
</dbReference>
<dbReference type="InterPro" id="IPR043131">
    <property type="entry name" value="BCAT-like_N"/>
</dbReference>
<dbReference type="NCBIfam" id="NF004761">
    <property type="entry name" value="PRK06092.1"/>
    <property type="match status" value="1"/>
</dbReference>
<dbReference type="PANTHER" id="PTHR42743">
    <property type="entry name" value="AMINO-ACID AMINOTRANSFERASE"/>
    <property type="match status" value="1"/>
</dbReference>
<evidence type="ECO:0000256" key="8">
    <source>
        <dbReference type="ARBA" id="ARBA00035676"/>
    </source>
</evidence>
<dbReference type="InterPro" id="IPR050571">
    <property type="entry name" value="Class-IV_PLP-Dep_Aminotrnsfr"/>
</dbReference>
<evidence type="ECO:0000256" key="6">
    <source>
        <dbReference type="ARBA" id="ARBA00023239"/>
    </source>
</evidence>
<dbReference type="GO" id="GO:0008696">
    <property type="term" value="F:4-amino-4-deoxychorismate lyase activity"/>
    <property type="evidence" value="ECO:0007669"/>
    <property type="project" value="UniProtKB-UniRule"/>
</dbReference>
<dbReference type="FunFam" id="3.20.10.10:FF:000002">
    <property type="entry name" value="D-alanine aminotransferase"/>
    <property type="match status" value="1"/>
</dbReference>
<dbReference type="RefSeq" id="WP_093318448.1">
    <property type="nucleotide sequence ID" value="NZ_FOHV01000007.1"/>
</dbReference>
<comment type="pathway">
    <text evidence="7">Cofactor biosynthesis; tetrahydrofolate biosynthesis; 4-aminobenzoate from chorismate: step 2/2.</text>
</comment>
<dbReference type="EC" id="4.1.3.38" evidence="8 12"/>
<keyword evidence="16" id="KW-1185">Reference proteome</keyword>
<evidence type="ECO:0000256" key="13">
    <source>
        <dbReference type="RuleBase" id="RU004106"/>
    </source>
</evidence>
<evidence type="ECO:0000256" key="10">
    <source>
        <dbReference type="ARBA" id="ARBA00054027"/>
    </source>
</evidence>
<dbReference type="GO" id="GO:0008153">
    <property type="term" value="P:4-aminobenzoate biosynthetic process"/>
    <property type="evidence" value="ECO:0007669"/>
    <property type="project" value="UniProtKB-UniRule"/>
</dbReference>
<evidence type="ECO:0000256" key="9">
    <source>
        <dbReference type="ARBA" id="ARBA00049529"/>
    </source>
</evidence>
<organism evidence="15 16">
    <name type="scientific">Thorsellia anophelis DSM 18579</name>
    <dbReference type="NCBI Taxonomy" id="1123402"/>
    <lineage>
        <taxon>Bacteria</taxon>
        <taxon>Pseudomonadati</taxon>
        <taxon>Pseudomonadota</taxon>
        <taxon>Gammaproteobacteria</taxon>
        <taxon>Enterobacterales</taxon>
        <taxon>Thorselliaceae</taxon>
        <taxon>Thorsellia</taxon>
    </lineage>
</organism>
<dbReference type="InterPro" id="IPR036038">
    <property type="entry name" value="Aminotransferase-like"/>
</dbReference>
<evidence type="ECO:0000256" key="14">
    <source>
        <dbReference type="RuleBase" id="RU004516"/>
    </source>
</evidence>
<evidence type="ECO:0000256" key="5">
    <source>
        <dbReference type="ARBA" id="ARBA00022909"/>
    </source>
</evidence>
<keyword evidence="6 15" id="KW-0456">Lyase</keyword>
<dbReference type="Proteomes" id="UP000242642">
    <property type="component" value="Unassembled WGS sequence"/>
</dbReference>
<dbReference type="GO" id="GO:0030170">
    <property type="term" value="F:pyridoxal phosphate binding"/>
    <property type="evidence" value="ECO:0007669"/>
    <property type="project" value="InterPro"/>
</dbReference>
<gene>
    <name evidence="15" type="ORF">SAMN02583745_01103</name>
</gene>
<dbReference type="InterPro" id="IPR018300">
    <property type="entry name" value="Aminotrans_IV_CS"/>
</dbReference>
<comment type="function">
    <text evidence="10">Involved in the biosynthesis of p-aminobenzoate (PABA), a precursor of tetrahydrofolate. Converts 4-amino-4-deoxychorismate into 4-aminobenzoate (PABA) and pyruvate.</text>
</comment>